<dbReference type="Proteomes" id="UP000288674">
    <property type="component" value="Segment"/>
</dbReference>
<organism evidence="1 2">
    <name type="scientific">Bacillus phage pW4</name>
    <dbReference type="NCBI Taxonomy" id="2500560"/>
    <lineage>
        <taxon>Viruses</taxon>
        <taxon>Duplodnaviria</taxon>
        <taxon>Heunggongvirae</taxon>
        <taxon>Uroviricota</taxon>
        <taxon>Caudoviricetes</taxon>
        <taxon>Sejongvirinae</taxon>
        <taxon>Yihwangvirus</taxon>
        <taxon>Yihwangvirus pW4</taxon>
    </lineage>
</organism>
<evidence type="ECO:0000313" key="2">
    <source>
        <dbReference type="Proteomes" id="UP000288674"/>
    </source>
</evidence>
<name>A0A3Q9R7N7_9CAUD</name>
<reference evidence="1 2" key="1">
    <citation type="submission" date="2018-12" db="EMBL/GenBank/DDBJ databases">
        <title>Characterization of novel siphovirus infecting Emetic Bacillus cereus.</title>
        <authorList>
            <person name="Hu X."/>
            <person name="Wan X."/>
            <person name="Geng P."/>
            <person name="Yuan Z."/>
        </authorList>
    </citation>
    <scope>NUCLEOTIDE SEQUENCE [LARGE SCALE GENOMIC DNA]</scope>
</reference>
<dbReference type="EMBL" id="MK288022">
    <property type="protein sequence ID" value="AZU99090.1"/>
    <property type="molecule type" value="Genomic_DNA"/>
</dbReference>
<evidence type="ECO:0000313" key="1">
    <source>
        <dbReference type="EMBL" id="AZU99090.1"/>
    </source>
</evidence>
<proteinExistence type="predicted"/>
<sequence>MITYTDGTIFRGVLAAGQTWVKGNRERTIVKFDDVCMYYTTKKSKGVKVVYRSSFRNWLTSGAMLKK</sequence>
<accession>A0A3Q9R7N7</accession>
<gene>
    <name evidence="1" type="ORF">pW4_75</name>
</gene>
<keyword evidence="2" id="KW-1185">Reference proteome</keyword>
<protein>
    <submittedName>
        <fullName evidence="1">Uncharacterized protein</fullName>
    </submittedName>
</protein>